<accession>A0A6A6NE80</accession>
<keyword evidence="3" id="KW-1003">Cell membrane</keyword>
<dbReference type="InterPro" id="IPR047117">
    <property type="entry name" value="PERK1-13-like"/>
</dbReference>
<keyword evidence="4" id="KW-0723">Serine/threonine-protein kinase</keyword>
<comment type="caution">
    <text evidence="14">The sequence shown here is derived from an EMBL/GenBank/DDBJ whole genome shotgun (WGS) entry which is preliminary data.</text>
</comment>
<dbReference type="Proteomes" id="UP000467840">
    <property type="component" value="Chromosome 11"/>
</dbReference>
<keyword evidence="15" id="KW-1185">Reference proteome</keyword>
<protein>
    <recommendedName>
        <fullName evidence="2">non-specific serine/threonine protein kinase</fullName>
        <ecNumber evidence="2">2.7.11.1</ecNumber>
    </recommendedName>
</protein>
<keyword evidence="6" id="KW-0812">Transmembrane</keyword>
<dbReference type="PANTHER" id="PTHR47982:SF40">
    <property type="entry name" value="NON-SPECIFIC SERINE_THREONINE PROTEIN KINASE"/>
    <property type="match status" value="1"/>
</dbReference>
<comment type="subcellular location">
    <subcellularLocation>
        <location evidence="1">Cell membrane</location>
        <topology evidence="1">Single-pass membrane protein</topology>
    </subcellularLocation>
</comment>
<keyword evidence="11" id="KW-0472">Membrane</keyword>
<evidence type="ECO:0000256" key="3">
    <source>
        <dbReference type="ARBA" id="ARBA00022475"/>
    </source>
</evidence>
<keyword evidence="7" id="KW-0547">Nucleotide-binding</keyword>
<sequence>MISCAAECVYKPSELRPQMKEIVRTLEEYIPPVDMDANDNNFLLELITGRKPIDEGIHIVHWAKTRIIRALKEEYVTFVDSNLQDYDGEEMKRMIFCAASCIYKPLNCRPTMKKIVQTLEQDTPLKDIWDDNDYSFLHVGGMINEDYVRGAMETDSFARVWDFHVGSIYVFVAYAVVDKLVVRYALVITILLSFGGEEIKIGLWVLLFDDRALLFIIDI</sequence>
<evidence type="ECO:0000256" key="13">
    <source>
        <dbReference type="ARBA" id="ARBA00048679"/>
    </source>
</evidence>
<dbReference type="EC" id="2.7.11.1" evidence="2"/>
<organism evidence="14 15">
    <name type="scientific">Hevea brasiliensis</name>
    <name type="common">Para rubber tree</name>
    <name type="synonym">Siphonia brasiliensis</name>
    <dbReference type="NCBI Taxonomy" id="3981"/>
    <lineage>
        <taxon>Eukaryota</taxon>
        <taxon>Viridiplantae</taxon>
        <taxon>Streptophyta</taxon>
        <taxon>Embryophyta</taxon>
        <taxon>Tracheophyta</taxon>
        <taxon>Spermatophyta</taxon>
        <taxon>Magnoliopsida</taxon>
        <taxon>eudicotyledons</taxon>
        <taxon>Gunneridae</taxon>
        <taxon>Pentapetalae</taxon>
        <taxon>rosids</taxon>
        <taxon>fabids</taxon>
        <taxon>Malpighiales</taxon>
        <taxon>Euphorbiaceae</taxon>
        <taxon>Crotonoideae</taxon>
        <taxon>Micrandreae</taxon>
        <taxon>Hevea</taxon>
    </lineage>
</organism>
<keyword evidence="8" id="KW-0418">Kinase</keyword>
<evidence type="ECO:0000256" key="10">
    <source>
        <dbReference type="ARBA" id="ARBA00022989"/>
    </source>
</evidence>
<gene>
    <name evidence="14" type="ORF">GH714_035245</name>
</gene>
<dbReference type="GO" id="GO:0004674">
    <property type="term" value="F:protein serine/threonine kinase activity"/>
    <property type="evidence" value="ECO:0007669"/>
    <property type="project" value="UniProtKB-KW"/>
</dbReference>
<evidence type="ECO:0000256" key="12">
    <source>
        <dbReference type="ARBA" id="ARBA00047899"/>
    </source>
</evidence>
<keyword evidence="9" id="KW-0067">ATP-binding</keyword>
<dbReference type="PANTHER" id="PTHR47982">
    <property type="entry name" value="PROLINE-RICH RECEPTOR-LIKE PROTEIN KINASE PERK4"/>
    <property type="match status" value="1"/>
</dbReference>
<reference evidence="14 15" key="1">
    <citation type="journal article" date="2020" name="Mol. Plant">
        <title>The Chromosome-Based Rubber Tree Genome Provides New Insights into Spurge Genome Evolution and Rubber Biosynthesis.</title>
        <authorList>
            <person name="Liu J."/>
            <person name="Shi C."/>
            <person name="Shi C.C."/>
            <person name="Li W."/>
            <person name="Zhang Q.J."/>
            <person name="Zhang Y."/>
            <person name="Li K."/>
            <person name="Lu H.F."/>
            <person name="Shi C."/>
            <person name="Zhu S.T."/>
            <person name="Xiao Z.Y."/>
            <person name="Nan H."/>
            <person name="Yue Y."/>
            <person name="Zhu X.G."/>
            <person name="Wu Y."/>
            <person name="Hong X.N."/>
            <person name="Fan G.Y."/>
            <person name="Tong Y."/>
            <person name="Zhang D."/>
            <person name="Mao C.L."/>
            <person name="Liu Y.L."/>
            <person name="Hao S.J."/>
            <person name="Liu W.Q."/>
            <person name="Lv M.Q."/>
            <person name="Zhang H.B."/>
            <person name="Liu Y."/>
            <person name="Hu-Tang G.R."/>
            <person name="Wang J.P."/>
            <person name="Wang J.H."/>
            <person name="Sun Y.H."/>
            <person name="Ni S.B."/>
            <person name="Chen W.B."/>
            <person name="Zhang X.C."/>
            <person name="Jiao Y.N."/>
            <person name="Eichler E.E."/>
            <person name="Li G.H."/>
            <person name="Liu X."/>
            <person name="Gao L.Z."/>
        </authorList>
    </citation>
    <scope>NUCLEOTIDE SEQUENCE [LARGE SCALE GENOMIC DNA]</scope>
    <source>
        <strain evidence="15">cv. GT1</strain>
        <tissue evidence="14">Leaf</tissue>
    </source>
</reference>
<name>A0A6A6NE80_HEVBR</name>
<comment type="catalytic activity">
    <reaction evidence="12">
        <text>L-threonyl-[protein] + ATP = O-phospho-L-threonyl-[protein] + ADP + H(+)</text>
        <dbReference type="Rhea" id="RHEA:46608"/>
        <dbReference type="Rhea" id="RHEA-COMP:11060"/>
        <dbReference type="Rhea" id="RHEA-COMP:11605"/>
        <dbReference type="ChEBI" id="CHEBI:15378"/>
        <dbReference type="ChEBI" id="CHEBI:30013"/>
        <dbReference type="ChEBI" id="CHEBI:30616"/>
        <dbReference type="ChEBI" id="CHEBI:61977"/>
        <dbReference type="ChEBI" id="CHEBI:456216"/>
        <dbReference type="EC" id="2.7.11.1"/>
    </reaction>
</comment>
<dbReference type="GO" id="GO:0005524">
    <property type="term" value="F:ATP binding"/>
    <property type="evidence" value="ECO:0007669"/>
    <property type="project" value="UniProtKB-KW"/>
</dbReference>
<evidence type="ECO:0000313" key="15">
    <source>
        <dbReference type="Proteomes" id="UP000467840"/>
    </source>
</evidence>
<dbReference type="GO" id="GO:0005886">
    <property type="term" value="C:plasma membrane"/>
    <property type="evidence" value="ECO:0007669"/>
    <property type="project" value="UniProtKB-SubCell"/>
</dbReference>
<keyword evidence="10" id="KW-1133">Transmembrane helix</keyword>
<evidence type="ECO:0000256" key="7">
    <source>
        <dbReference type="ARBA" id="ARBA00022741"/>
    </source>
</evidence>
<comment type="catalytic activity">
    <reaction evidence="13">
        <text>L-seryl-[protein] + ATP = O-phospho-L-seryl-[protein] + ADP + H(+)</text>
        <dbReference type="Rhea" id="RHEA:17989"/>
        <dbReference type="Rhea" id="RHEA-COMP:9863"/>
        <dbReference type="Rhea" id="RHEA-COMP:11604"/>
        <dbReference type="ChEBI" id="CHEBI:15378"/>
        <dbReference type="ChEBI" id="CHEBI:29999"/>
        <dbReference type="ChEBI" id="CHEBI:30616"/>
        <dbReference type="ChEBI" id="CHEBI:83421"/>
        <dbReference type="ChEBI" id="CHEBI:456216"/>
        <dbReference type="EC" id="2.7.11.1"/>
    </reaction>
</comment>
<keyword evidence="5" id="KW-0808">Transferase</keyword>
<dbReference type="AlphaFoldDB" id="A0A6A6NE80"/>
<evidence type="ECO:0000256" key="2">
    <source>
        <dbReference type="ARBA" id="ARBA00012513"/>
    </source>
</evidence>
<evidence type="ECO:0000256" key="6">
    <source>
        <dbReference type="ARBA" id="ARBA00022692"/>
    </source>
</evidence>
<evidence type="ECO:0000256" key="8">
    <source>
        <dbReference type="ARBA" id="ARBA00022777"/>
    </source>
</evidence>
<dbReference type="Gene3D" id="1.10.510.10">
    <property type="entry name" value="Transferase(Phosphotransferase) domain 1"/>
    <property type="match status" value="1"/>
</dbReference>
<evidence type="ECO:0000256" key="11">
    <source>
        <dbReference type="ARBA" id="ARBA00023136"/>
    </source>
</evidence>
<evidence type="ECO:0000256" key="4">
    <source>
        <dbReference type="ARBA" id="ARBA00022527"/>
    </source>
</evidence>
<proteinExistence type="predicted"/>
<evidence type="ECO:0000256" key="1">
    <source>
        <dbReference type="ARBA" id="ARBA00004162"/>
    </source>
</evidence>
<dbReference type="EMBL" id="JAAGAX010000002">
    <property type="protein sequence ID" value="KAF2323393.1"/>
    <property type="molecule type" value="Genomic_DNA"/>
</dbReference>
<evidence type="ECO:0000313" key="14">
    <source>
        <dbReference type="EMBL" id="KAF2323393.1"/>
    </source>
</evidence>
<evidence type="ECO:0000256" key="9">
    <source>
        <dbReference type="ARBA" id="ARBA00022840"/>
    </source>
</evidence>
<evidence type="ECO:0000256" key="5">
    <source>
        <dbReference type="ARBA" id="ARBA00022679"/>
    </source>
</evidence>